<evidence type="ECO:0000313" key="2">
    <source>
        <dbReference type="Proteomes" id="UP001527882"/>
    </source>
</evidence>
<dbReference type="RefSeq" id="WP_269884237.1">
    <property type="nucleotide sequence ID" value="NZ_JAQAGZ010000019.1"/>
</dbReference>
<protein>
    <submittedName>
        <fullName evidence="1">Uncharacterized protein</fullName>
    </submittedName>
</protein>
<dbReference type="Proteomes" id="UP001527882">
    <property type="component" value="Unassembled WGS sequence"/>
</dbReference>
<evidence type="ECO:0000313" key="1">
    <source>
        <dbReference type="EMBL" id="MCZ8515704.1"/>
    </source>
</evidence>
<name>A0ABT4QFN2_9BACL</name>
<organism evidence="1 2">
    <name type="scientific">Paenibacillus gyeongsangnamensis</name>
    <dbReference type="NCBI Taxonomy" id="3388067"/>
    <lineage>
        <taxon>Bacteria</taxon>
        <taxon>Bacillati</taxon>
        <taxon>Bacillota</taxon>
        <taxon>Bacilli</taxon>
        <taxon>Bacillales</taxon>
        <taxon>Paenibacillaceae</taxon>
        <taxon>Paenibacillus</taxon>
    </lineage>
</organism>
<accession>A0ABT4QFN2</accession>
<proteinExistence type="predicted"/>
<dbReference type="EMBL" id="JAQAGZ010000019">
    <property type="protein sequence ID" value="MCZ8515704.1"/>
    <property type="molecule type" value="Genomic_DNA"/>
</dbReference>
<gene>
    <name evidence="1" type="ORF">O9H85_25490</name>
</gene>
<comment type="caution">
    <text evidence="1">The sequence shown here is derived from an EMBL/GenBank/DDBJ whole genome shotgun (WGS) entry which is preliminary data.</text>
</comment>
<reference evidence="1 2" key="1">
    <citation type="submission" date="2022-12" db="EMBL/GenBank/DDBJ databases">
        <title>Draft genome sequence of Paenibacillus sp. dW9.</title>
        <authorList>
            <person name="Choi E.-W."/>
            <person name="Kim D.-U."/>
        </authorList>
    </citation>
    <scope>NUCLEOTIDE SEQUENCE [LARGE SCALE GENOMIC DNA]</scope>
    <source>
        <strain evidence="2">dW9</strain>
    </source>
</reference>
<dbReference type="Gene3D" id="3.40.630.30">
    <property type="match status" value="1"/>
</dbReference>
<keyword evidence="2" id="KW-1185">Reference proteome</keyword>
<sequence length="52" mass="6036">MKRLTIRLAVREGAAYLRTHNDSQNGPMLNINRDKLGYKPVPGYYRMVKDLT</sequence>